<dbReference type="AlphaFoldDB" id="A0A4Z2FB83"/>
<feature type="region of interest" description="Disordered" evidence="1">
    <location>
        <begin position="27"/>
        <end position="56"/>
    </location>
</feature>
<comment type="caution">
    <text evidence="2">The sequence shown here is derived from an EMBL/GenBank/DDBJ whole genome shotgun (WGS) entry which is preliminary data.</text>
</comment>
<dbReference type="Proteomes" id="UP000314294">
    <property type="component" value="Unassembled WGS sequence"/>
</dbReference>
<evidence type="ECO:0000256" key="1">
    <source>
        <dbReference type="SAM" id="MobiDB-lite"/>
    </source>
</evidence>
<reference evidence="2 3" key="1">
    <citation type="submission" date="2019-03" db="EMBL/GenBank/DDBJ databases">
        <title>First draft genome of Liparis tanakae, snailfish: a comprehensive survey of snailfish specific genes.</title>
        <authorList>
            <person name="Kim W."/>
            <person name="Song I."/>
            <person name="Jeong J.-H."/>
            <person name="Kim D."/>
            <person name="Kim S."/>
            <person name="Ryu S."/>
            <person name="Song J.Y."/>
            <person name="Lee S.K."/>
        </authorList>
    </citation>
    <scope>NUCLEOTIDE SEQUENCE [LARGE SCALE GENOMIC DNA]</scope>
    <source>
        <tissue evidence="2">Muscle</tissue>
    </source>
</reference>
<gene>
    <name evidence="2" type="ORF">EYF80_052189</name>
</gene>
<sequence>MAVESHEETTIERDELKKTTCLQQKNIPAHWLRPRDQETNHRARNTPEEKSHTALCKERLHSSSSPLFLARSPLVLRGHAGSGLLAALTLPWRLGTVLGWMSRRRRQLTSGRVDRCGQPYLLSTPLTGCVPWPFQGAGSVPMWAGPVCSSHSEPTSCIDR</sequence>
<feature type="compositionally biased region" description="Basic and acidic residues" evidence="1">
    <location>
        <begin position="33"/>
        <end position="56"/>
    </location>
</feature>
<name>A0A4Z2FB83_9TELE</name>
<protein>
    <submittedName>
        <fullName evidence="2">Uncharacterized protein</fullName>
    </submittedName>
</protein>
<evidence type="ECO:0000313" key="2">
    <source>
        <dbReference type="EMBL" id="TNN37652.1"/>
    </source>
</evidence>
<keyword evidence="3" id="KW-1185">Reference proteome</keyword>
<accession>A0A4Z2FB83</accession>
<organism evidence="2 3">
    <name type="scientific">Liparis tanakae</name>
    <name type="common">Tanaka's snailfish</name>
    <dbReference type="NCBI Taxonomy" id="230148"/>
    <lineage>
        <taxon>Eukaryota</taxon>
        <taxon>Metazoa</taxon>
        <taxon>Chordata</taxon>
        <taxon>Craniata</taxon>
        <taxon>Vertebrata</taxon>
        <taxon>Euteleostomi</taxon>
        <taxon>Actinopterygii</taxon>
        <taxon>Neopterygii</taxon>
        <taxon>Teleostei</taxon>
        <taxon>Neoteleostei</taxon>
        <taxon>Acanthomorphata</taxon>
        <taxon>Eupercaria</taxon>
        <taxon>Perciformes</taxon>
        <taxon>Cottioidei</taxon>
        <taxon>Cottales</taxon>
        <taxon>Liparidae</taxon>
        <taxon>Liparis</taxon>
    </lineage>
</organism>
<evidence type="ECO:0000313" key="3">
    <source>
        <dbReference type="Proteomes" id="UP000314294"/>
    </source>
</evidence>
<dbReference type="EMBL" id="SRLO01001461">
    <property type="protein sequence ID" value="TNN37652.1"/>
    <property type="molecule type" value="Genomic_DNA"/>
</dbReference>
<proteinExistence type="predicted"/>